<accession>A0A1R4LIQ9</accession>
<evidence type="ECO:0000313" key="2">
    <source>
        <dbReference type="EMBL" id="SJN56217.1"/>
    </source>
</evidence>
<evidence type="ECO:0000256" key="1">
    <source>
        <dbReference type="SAM" id="Phobius"/>
    </source>
</evidence>
<sequence length="228" mass="24449">MFWDSVVAGFKVLTYWETYVAGLEYLAIFFIPMIIVGMIMEKNESAAGIAGCLSMLLMPVLQVAALAVMILTIAPIIFGFAEDAAWSFPWQLITMAPSAFFKLVGVLVVAAIVLAFIPILGQLQSLQTLVLGGIALIFVLGILDSINPGVVKGRVDFIPGFWFSVGLIVIGGIMSWVGMMVAAIIVTAIETAEQGLGQLIMFPIAAIFGFIPVFMYGAWLGTQVRGGF</sequence>
<reference evidence="3" key="1">
    <citation type="submission" date="2017-02" db="EMBL/GenBank/DDBJ databases">
        <authorList>
            <person name="Rodrigo-Torres L."/>
            <person name="Arahal R.D."/>
            <person name="Lucena T."/>
        </authorList>
    </citation>
    <scope>NUCLEOTIDE SEQUENCE [LARGE SCALE GENOMIC DNA]</scope>
    <source>
        <strain evidence="3">CECT 7878</strain>
    </source>
</reference>
<feature type="transmembrane region" description="Helical" evidence="1">
    <location>
        <begin position="52"/>
        <end position="80"/>
    </location>
</feature>
<feature type="transmembrane region" description="Helical" evidence="1">
    <location>
        <begin position="199"/>
        <end position="219"/>
    </location>
</feature>
<feature type="transmembrane region" description="Helical" evidence="1">
    <location>
        <begin position="128"/>
        <end position="146"/>
    </location>
</feature>
<dbReference type="OrthoDB" id="7057727at2"/>
<evidence type="ECO:0000313" key="3">
    <source>
        <dbReference type="Proteomes" id="UP000188276"/>
    </source>
</evidence>
<dbReference type="RefSeq" id="WP_077335198.1">
    <property type="nucleotide sequence ID" value="NZ_FULE01000024.1"/>
</dbReference>
<gene>
    <name evidence="2" type="ORF">VR7878_01659</name>
</gene>
<dbReference type="AlphaFoldDB" id="A0A1R4LIQ9"/>
<feature type="transmembrane region" description="Helical" evidence="1">
    <location>
        <begin position="20"/>
        <end position="40"/>
    </location>
</feature>
<dbReference type="Proteomes" id="UP000188276">
    <property type="component" value="Unassembled WGS sequence"/>
</dbReference>
<organism evidence="2 3">
    <name type="scientific">Vibrio ruber (strain DSM 16370 / JCM 11486 / BCRC 17186 / CECT 7878 / LMG 23124 / VR1)</name>
    <dbReference type="NCBI Taxonomy" id="1123498"/>
    <lineage>
        <taxon>Bacteria</taxon>
        <taxon>Pseudomonadati</taxon>
        <taxon>Pseudomonadota</taxon>
        <taxon>Gammaproteobacteria</taxon>
        <taxon>Vibrionales</taxon>
        <taxon>Vibrionaceae</taxon>
        <taxon>Vibrio</taxon>
    </lineage>
</organism>
<keyword evidence="1" id="KW-1133">Transmembrane helix</keyword>
<protein>
    <submittedName>
        <fullName evidence="2">Uncharacterized protein</fullName>
    </submittedName>
</protein>
<keyword evidence="3" id="KW-1185">Reference proteome</keyword>
<feature type="transmembrane region" description="Helical" evidence="1">
    <location>
        <begin position="100"/>
        <end position="121"/>
    </location>
</feature>
<proteinExistence type="predicted"/>
<dbReference type="EMBL" id="FULE01000024">
    <property type="protein sequence ID" value="SJN56217.1"/>
    <property type="molecule type" value="Genomic_DNA"/>
</dbReference>
<keyword evidence="1" id="KW-0472">Membrane</keyword>
<feature type="transmembrane region" description="Helical" evidence="1">
    <location>
        <begin position="161"/>
        <end position="187"/>
    </location>
</feature>
<keyword evidence="1" id="KW-0812">Transmembrane</keyword>
<name>A0A1R4LIQ9_VIBR1</name>